<keyword evidence="2 4" id="KW-0863">Zinc-finger</keyword>
<feature type="region of interest" description="Disordered" evidence="6">
    <location>
        <begin position="518"/>
        <end position="545"/>
    </location>
</feature>
<proteinExistence type="predicted"/>
<protein>
    <recommendedName>
        <fullName evidence="7">RING-type domain-containing protein</fullName>
    </recommendedName>
</protein>
<dbReference type="InterPro" id="IPR013083">
    <property type="entry name" value="Znf_RING/FYVE/PHD"/>
</dbReference>
<evidence type="ECO:0000256" key="2">
    <source>
        <dbReference type="ARBA" id="ARBA00022771"/>
    </source>
</evidence>
<feature type="compositionally biased region" description="Polar residues" evidence="6">
    <location>
        <begin position="424"/>
        <end position="443"/>
    </location>
</feature>
<dbReference type="SUPFAM" id="SSF57850">
    <property type="entry name" value="RING/U-box"/>
    <property type="match status" value="1"/>
</dbReference>
<keyword evidence="9" id="KW-1185">Reference proteome</keyword>
<feature type="compositionally biased region" description="Low complexity" evidence="6">
    <location>
        <begin position="353"/>
        <end position="369"/>
    </location>
</feature>
<name>A0A317Y026_9BASI</name>
<evidence type="ECO:0000256" key="3">
    <source>
        <dbReference type="ARBA" id="ARBA00022833"/>
    </source>
</evidence>
<feature type="compositionally biased region" description="Polar residues" evidence="6">
    <location>
        <begin position="370"/>
        <end position="389"/>
    </location>
</feature>
<evidence type="ECO:0000313" key="9">
    <source>
        <dbReference type="Proteomes" id="UP000246740"/>
    </source>
</evidence>
<dbReference type="GO" id="GO:0008270">
    <property type="term" value="F:zinc ion binding"/>
    <property type="evidence" value="ECO:0007669"/>
    <property type="project" value="UniProtKB-KW"/>
</dbReference>
<evidence type="ECO:0000256" key="5">
    <source>
        <dbReference type="SAM" id="Coils"/>
    </source>
</evidence>
<dbReference type="InParanoid" id="A0A317Y026"/>
<sequence length="570" mass="63026">MGCSICLDVFGQDGDDRQRPTALPCGHIFHYECLNAWFYGNAASSSTGRSAACNHRCPLCAKATAPTSMIKLFPSEGDDLDVYLLALQRQPSDDKTSVHESCNCHTCRPKTEESSRNLLSSLLDFSRAIQGYVMSGHQVRVESHINAGIKVKRLFDDLQGPDSSRGRTAELEQAMAALETAVRLYDNLATDLNKQKRSISSRLNDARKKCRDTVELMKRAEQLQAQAERNYQLAQTNRHRASQALARADILERNLQQRNKAITERESQLAAMARDMESARRQSALETSMKLSSMEVHVKTELANMQRLVDEALRKASDADKERNVIREKNNYLANQMRDMKAKMKLQGQALQGTATAARSTKTARQAASLTSGHGTMTSLYDAMPSQTARRPHRWPSTPGVGDNLDLTRSSSPGSFRDSPSPETPTHTHIDLTQSSSPQSSVVRTARKRHRNASLYIEEENLDDEMDDLLFPMPGVVVSSRTRHPAVAGSRKELNPVLASVDSNPGQLRSNEAVNDSVHGHTNKHVTSGNSSRTNSTTSLSRADSTDKLNYPWLSSITGVVLGPKRKPNS</sequence>
<evidence type="ECO:0000256" key="6">
    <source>
        <dbReference type="SAM" id="MobiDB-lite"/>
    </source>
</evidence>
<evidence type="ECO:0000256" key="4">
    <source>
        <dbReference type="PROSITE-ProRule" id="PRU00175"/>
    </source>
</evidence>
<feature type="region of interest" description="Disordered" evidence="6">
    <location>
        <begin position="353"/>
        <end position="448"/>
    </location>
</feature>
<dbReference type="PANTHER" id="PTHR24103">
    <property type="entry name" value="E3 UBIQUITIN-PROTEIN LIGASE TRIM"/>
    <property type="match status" value="1"/>
</dbReference>
<gene>
    <name evidence="8" type="ORF">BCV70DRAFT_155790</name>
</gene>
<accession>A0A317Y026</accession>
<dbReference type="AlphaFoldDB" id="A0A317Y026"/>
<dbReference type="SMART" id="SM00184">
    <property type="entry name" value="RING"/>
    <property type="match status" value="1"/>
</dbReference>
<dbReference type="STRING" id="1882483.A0A317Y026"/>
<dbReference type="InterPro" id="IPR001841">
    <property type="entry name" value="Znf_RING"/>
</dbReference>
<dbReference type="CDD" id="cd16448">
    <property type="entry name" value="RING-H2"/>
    <property type="match status" value="1"/>
</dbReference>
<dbReference type="Proteomes" id="UP000246740">
    <property type="component" value="Unassembled WGS sequence"/>
</dbReference>
<feature type="coiled-coil region" evidence="5">
    <location>
        <begin position="189"/>
        <end position="237"/>
    </location>
</feature>
<dbReference type="EMBL" id="KZ819188">
    <property type="protein sequence ID" value="PWZ03498.1"/>
    <property type="molecule type" value="Genomic_DNA"/>
</dbReference>
<keyword evidence="1" id="KW-0479">Metal-binding</keyword>
<dbReference type="Pfam" id="PF13445">
    <property type="entry name" value="zf-RING_UBOX"/>
    <property type="match status" value="1"/>
</dbReference>
<dbReference type="InterPro" id="IPR050143">
    <property type="entry name" value="TRIM/RBCC"/>
</dbReference>
<organism evidence="8 9">
    <name type="scientific">Testicularia cyperi</name>
    <dbReference type="NCBI Taxonomy" id="1882483"/>
    <lineage>
        <taxon>Eukaryota</taxon>
        <taxon>Fungi</taxon>
        <taxon>Dikarya</taxon>
        <taxon>Basidiomycota</taxon>
        <taxon>Ustilaginomycotina</taxon>
        <taxon>Ustilaginomycetes</taxon>
        <taxon>Ustilaginales</taxon>
        <taxon>Anthracoideaceae</taxon>
        <taxon>Testicularia</taxon>
    </lineage>
</organism>
<dbReference type="Gene3D" id="3.30.40.10">
    <property type="entry name" value="Zinc/RING finger domain, C3HC4 (zinc finger)"/>
    <property type="match status" value="1"/>
</dbReference>
<feature type="compositionally biased region" description="Low complexity" evidence="6">
    <location>
        <begin position="410"/>
        <end position="421"/>
    </location>
</feature>
<feature type="domain" description="RING-type" evidence="7">
    <location>
        <begin position="3"/>
        <end position="60"/>
    </location>
</feature>
<dbReference type="PROSITE" id="PS50089">
    <property type="entry name" value="ZF_RING_2"/>
    <property type="match status" value="1"/>
</dbReference>
<dbReference type="OrthoDB" id="7759664at2759"/>
<feature type="compositionally biased region" description="Low complexity" evidence="6">
    <location>
        <begin position="527"/>
        <end position="542"/>
    </location>
</feature>
<dbReference type="InterPro" id="IPR027370">
    <property type="entry name" value="Znf-RING_euk"/>
</dbReference>
<reference evidence="8 9" key="1">
    <citation type="journal article" date="2018" name="Mol. Biol. Evol.">
        <title>Broad Genomic Sampling Reveals a Smut Pathogenic Ancestry of the Fungal Clade Ustilaginomycotina.</title>
        <authorList>
            <person name="Kijpornyongpan T."/>
            <person name="Mondo S.J."/>
            <person name="Barry K."/>
            <person name="Sandor L."/>
            <person name="Lee J."/>
            <person name="Lipzen A."/>
            <person name="Pangilinan J."/>
            <person name="LaButti K."/>
            <person name="Hainaut M."/>
            <person name="Henrissat B."/>
            <person name="Grigoriev I.V."/>
            <person name="Spatafora J.W."/>
            <person name="Aime M.C."/>
        </authorList>
    </citation>
    <scope>NUCLEOTIDE SEQUENCE [LARGE SCALE GENOMIC DNA]</scope>
    <source>
        <strain evidence="8 9">MCA 3645</strain>
    </source>
</reference>
<keyword evidence="5" id="KW-0175">Coiled coil</keyword>
<evidence type="ECO:0000256" key="1">
    <source>
        <dbReference type="ARBA" id="ARBA00022723"/>
    </source>
</evidence>
<evidence type="ECO:0000313" key="8">
    <source>
        <dbReference type="EMBL" id="PWZ03498.1"/>
    </source>
</evidence>
<keyword evidence="3" id="KW-0862">Zinc</keyword>
<feature type="coiled-coil region" evidence="5">
    <location>
        <begin position="262"/>
        <end position="329"/>
    </location>
</feature>
<evidence type="ECO:0000259" key="7">
    <source>
        <dbReference type="PROSITE" id="PS50089"/>
    </source>
</evidence>